<accession>A0A3N6PZZ5</accession>
<dbReference type="PANTHER" id="PTHR31471:SF5">
    <property type="entry name" value="GB|AAD39278.1"/>
    <property type="match status" value="1"/>
</dbReference>
<dbReference type="EMBL" id="QGKY02002305">
    <property type="protein sequence ID" value="KAF2531181.1"/>
    <property type="molecule type" value="Genomic_DNA"/>
</dbReference>
<dbReference type="OrthoDB" id="775261at2759"/>
<evidence type="ECO:0000313" key="5">
    <source>
        <dbReference type="EMBL" id="KAF2531181.1"/>
    </source>
</evidence>
<keyword evidence="7" id="KW-1185">Reference proteome</keyword>
<reference evidence="6 7" key="3">
    <citation type="journal article" date="2020" name="BMC Genomics">
        <title>Intraspecific diversification of the crop wild relative Brassica cretica Lam. using demographic model selection.</title>
        <authorList>
            <person name="Kioukis A."/>
            <person name="Michalopoulou V.A."/>
            <person name="Briers L."/>
            <person name="Pirintsos S."/>
            <person name="Studholme D.J."/>
            <person name="Pavlidis P."/>
            <person name="Sarris P.F."/>
        </authorList>
    </citation>
    <scope>NUCLEOTIDE SEQUENCE [LARGE SCALE GENOMIC DNA]</scope>
    <source>
        <strain evidence="7">cv. PFS-1207/04</strain>
        <strain evidence="6">PFS-1207/04</strain>
    </source>
</reference>
<feature type="coiled-coil region" evidence="2">
    <location>
        <begin position="143"/>
        <end position="170"/>
    </location>
</feature>
<evidence type="ECO:0000313" key="7">
    <source>
        <dbReference type="Proteomes" id="UP000266723"/>
    </source>
</evidence>
<comment type="caution">
    <text evidence="5">The sequence shown here is derived from an EMBL/GenBank/DDBJ whole genome shotgun (WGS) entry which is preliminary data.</text>
</comment>
<name>A0A3N6PZZ5_BRACR</name>
<dbReference type="InterPro" id="IPR005516">
    <property type="entry name" value="Remorin_C"/>
</dbReference>
<comment type="similarity">
    <text evidence="1">Belongs to the remorin family.</text>
</comment>
<dbReference type="EMBL" id="QGKV02000299">
    <property type="protein sequence ID" value="KAF3593647.1"/>
    <property type="molecule type" value="Genomic_DNA"/>
</dbReference>
<protein>
    <recommendedName>
        <fullName evidence="4">Remorin C-terminal domain-containing protein</fullName>
    </recommendedName>
</protein>
<dbReference type="AlphaFoldDB" id="A0A3N6PZZ5"/>
<proteinExistence type="inferred from homology"/>
<evidence type="ECO:0000313" key="6">
    <source>
        <dbReference type="EMBL" id="KAF3593647.1"/>
    </source>
</evidence>
<organism evidence="5">
    <name type="scientific">Brassica cretica</name>
    <name type="common">Mustard</name>
    <dbReference type="NCBI Taxonomy" id="69181"/>
    <lineage>
        <taxon>Eukaryota</taxon>
        <taxon>Viridiplantae</taxon>
        <taxon>Streptophyta</taxon>
        <taxon>Embryophyta</taxon>
        <taxon>Tracheophyta</taxon>
        <taxon>Spermatophyta</taxon>
        <taxon>Magnoliopsida</taxon>
        <taxon>eudicotyledons</taxon>
        <taxon>Gunneridae</taxon>
        <taxon>Pentapetalae</taxon>
        <taxon>rosids</taxon>
        <taxon>malvids</taxon>
        <taxon>Brassicales</taxon>
        <taxon>Brassicaceae</taxon>
        <taxon>Brassiceae</taxon>
        <taxon>Brassica</taxon>
    </lineage>
</organism>
<feature type="domain" description="Remorin C-terminal" evidence="4">
    <location>
        <begin position="132"/>
        <end position="230"/>
    </location>
</feature>
<keyword evidence="2" id="KW-0175">Coiled coil</keyword>
<evidence type="ECO:0000256" key="3">
    <source>
        <dbReference type="SAM" id="MobiDB-lite"/>
    </source>
</evidence>
<evidence type="ECO:0000256" key="2">
    <source>
        <dbReference type="SAM" id="Coils"/>
    </source>
</evidence>
<dbReference type="Proteomes" id="UP000266723">
    <property type="component" value="Unassembled WGS sequence"/>
</dbReference>
<sequence length="239" mass="28227">MPKLSELAITDNPALNWLKNQAYWYEKNYYYDEKESEFATSVAAAAFVIASMEEAYKEHATRMREETKRSRKKKTNPVIAKSEVKRINRSYTQDLTIGEESFIKQQMDNPQKDRREQEIGSSSRTSGLASAPSKADSWEKSQLDKIRLRYEKMKAEIVGWENERKSAAKRRMEKRKKRTEIYNQHYKAKLARIQVIADGAKKQLEEKKRSQEARVQEKVKKMRRTGKVPANYFCFRFNY</sequence>
<reference evidence="6" key="2">
    <citation type="submission" date="2019-12" db="EMBL/GenBank/DDBJ databases">
        <authorList>
            <person name="Studholme D.J."/>
            <person name="Sarris P."/>
        </authorList>
    </citation>
    <scope>NUCLEOTIDE SEQUENCE</scope>
    <source>
        <strain evidence="6">PFS-1207/04</strain>
        <tissue evidence="6">Leaf</tissue>
    </source>
</reference>
<dbReference type="PANTHER" id="PTHR31471">
    <property type="entry name" value="OS02G0116800 PROTEIN"/>
    <property type="match status" value="1"/>
</dbReference>
<gene>
    <name evidence="6" type="ORF">DY000_02026314</name>
    <name evidence="5" type="ORF">F2Q70_00032509</name>
</gene>
<feature type="compositionally biased region" description="Polar residues" evidence="3">
    <location>
        <begin position="119"/>
        <end position="128"/>
    </location>
</feature>
<evidence type="ECO:0000259" key="4">
    <source>
        <dbReference type="Pfam" id="PF03763"/>
    </source>
</evidence>
<dbReference type="Pfam" id="PF03763">
    <property type="entry name" value="Remorin_C"/>
    <property type="match status" value="1"/>
</dbReference>
<feature type="region of interest" description="Disordered" evidence="3">
    <location>
        <begin position="99"/>
        <end position="136"/>
    </location>
</feature>
<reference evidence="5" key="1">
    <citation type="submission" date="2019-12" db="EMBL/GenBank/DDBJ databases">
        <title>Genome sequencing and annotation of Brassica cretica.</title>
        <authorList>
            <person name="Studholme D.J."/>
            <person name="Sarris P.F."/>
        </authorList>
    </citation>
    <scope>NUCLEOTIDE SEQUENCE</scope>
    <source>
        <strain evidence="5">PFS-102/07</strain>
        <tissue evidence="5">Leaf</tissue>
    </source>
</reference>
<evidence type="ECO:0000256" key="1">
    <source>
        <dbReference type="ARBA" id="ARBA00005711"/>
    </source>
</evidence>